<dbReference type="Proteomes" id="UP001432027">
    <property type="component" value="Unassembled WGS sequence"/>
</dbReference>
<comment type="caution">
    <text evidence="1">The sequence shown here is derived from an EMBL/GenBank/DDBJ whole genome shotgun (WGS) entry which is preliminary data.</text>
</comment>
<feature type="non-terminal residue" evidence="1">
    <location>
        <position position="63"/>
    </location>
</feature>
<keyword evidence="2" id="KW-1185">Reference proteome</keyword>
<organism evidence="1 2">
    <name type="scientific">Pristionchus entomophagus</name>
    <dbReference type="NCBI Taxonomy" id="358040"/>
    <lineage>
        <taxon>Eukaryota</taxon>
        <taxon>Metazoa</taxon>
        <taxon>Ecdysozoa</taxon>
        <taxon>Nematoda</taxon>
        <taxon>Chromadorea</taxon>
        <taxon>Rhabditida</taxon>
        <taxon>Rhabditina</taxon>
        <taxon>Diplogasteromorpha</taxon>
        <taxon>Diplogasteroidea</taxon>
        <taxon>Neodiplogasteridae</taxon>
        <taxon>Pristionchus</taxon>
    </lineage>
</organism>
<gene>
    <name evidence="1" type="ORF">PENTCL1PPCAC_24369</name>
</gene>
<evidence type="ECO:0000313" key="1">
    <source>
        <dbReference type="EMBL" id="GMT02195.1"/>
    </source>
</evidence>
<name>A0AAV5U5T6_9BILA</name>
<evidence type="ECO:0000313" key="2">
    <source>
        <dbReference type="Proteomes" id="UP001432027"/>
    </source>
</evidence>
<protein>
    <submittedName>
        <fullName evidence="1">Uncharacterized protein</fullName>
    </submittedName>
</protein>
<proteinExistence type="predicted"/>
<accession>A0AAV5U5T6</accession>
<feature type="non-terminal residue" evidence="1">
    <location>
        <position position="1"/>
    </location>
</feature>
<dbReference type="AlphaFoldDB" id="A0AAV5U5T6"/>
<reference evidence="1" key="1">
    <citation type="submission" date="2023-10" db="EMBL/GenBank/DDBJ databases">
        <title>Genome assembly of Pristionchus species.</title>
        <authorList>
            <person name="Yoshida K."/>
            <person name="Sommer R.J."/>
        </authorList>
    </citation>
    <scope>NUCLEOTIDE SEQUENCE</scope>
    <source>
        <strain evidence="1">RS0144</strain>
    </source>
</reference>
<dbReference type="EMBL" id="BTSX01000005">
    <property type="protein sequence ID" value="GMT02195.1"/>
    <property type="molecule type" value="Genomic_DNA"/>
</dbReference>
<sequence>KPSSLRMIDDVTPRLSFSDRQPEHQSCAPAQVNANMFVRADTLDPEVSAALIASIKNRHLEPS</sequence>